<dbReference type="OrthoDB" id="6429372at2759"/>
<protein>
    <submittedName>
        <fullName evidence="2">Uncharacterized protein</fullName>
    </submittedName>
</protein>
<evidence type="ECO:0000256" key="1">
    <source>
        <dbReference type="SAM" id="SignalP"/>
    </source>
</evidence>
<accession>A0A8X6IVQ4</accession>
<feature type="chain" id="PRO_5036465356" evidence="1">
    <location>
        <begin position="23"/>
        <end position="214"/>
    </location>
</feature>
<proteinExistence type="predicted"/>
<dbReference type="Proteomes" id="UP000887116">
    <property type="component" value="Unassembled WGS sequence"/>
</dbReference>
<organism evidence="2 3">
    <name type="scientific">Trichonephila clavata</name>
    <name type="common">Joro spider</name>
    <name type="synonym">Nephila clavata</name>
    <dbReference type="NCBI Taxonomy" id="2740835"/>
    <lineage>
        <taxon>Eukaryota</taxon>
        <taxon>Metazoa</taxon>
        <taxon>Ecdysozoa</taxon>
        <taxon>Arthropoda</taxon>
        <taxon>Chelicerata</taxon>
        <taxon>Arachnida</taxon>
        <taxon>Araneae</taxon>
        <taxon>Araneomorphae</taxon>
        <taxon>Entelegynae</taxon>
        <taxon>Araneoidea</taxon>
        <taxon>Nephilidae</taxon>
        <taxon>Trichonephila</taxon>
    </lineage>
</organism>
<keyword evidence="1" id="KW-0732">Signal</keyword>
<feature type="signal peptide" evidence="1">
    <location>
        <begin position="1"/>
        <end position="22"/>
    </location>
</feature>
<reference evidence="2" key="1">
    <citation type="submission" date="2020-07" db="EMBL/GenBank/DDBJ databases">
        <title>Multicomponent nature underlies the extraordinary mechanical properties of spider dragline silk.</title>
        <authorList>
            <person name="Kono N."/>
            <person name="Nakamura H."/>
            <person name="Mori M."/>
            <person name="Yoshida Y."/>
            <person name="Ohtoshi R."/>
            <person name="Malay A.D."/>
            <person name="Moran D.A.P."/>
            <person name="Tomita M."/>
            <person name="Numata K."/>
            <person name="Arakawa K."/>
        </authorList>
    </citation>
    <scope>NUCLEOTIDE SEQUENCE</scope>
</reference>
<sequence>MTGIRTILVLLSILQGVKISHGSSHDLPVFPVIEGEINITSKFLTYIPSVTIFYSTCNDAVLSSQILLELFDFSHITPAEYAKGMHQHIMNAMKAAQVTDTLKQTGISTDNVAKYHKTLSLPLVLRVNAYTTAKFVFLKGILNEQNAVPLALTYASFLEKHAKQCMKTGSADWRFKVLMDGFYDFVASLHLVSKESACMIAALISNEWKLASFS</sequence>
<evidence type="ECO:0000313" key="3">
    <source>
        <dbReference type="Proteomes" id="UP000887116"/>
    </source>
</evidence>
<gene>
    <name evidence="2" type="ORF">TNCT_555241</name>
</gene>
<dbReference type="AlphaFoldDB" id="A0A8X6IVQ4"/>
<name>A0A8X6IVQ4_TRICU</name>
<comment type="caution">
    <text evidence="2">The sequence shown here is derived from an EMBL/GenBank/DDBJ whole genome shotgun (WGS) entry which is preliminary data.</text>
</comment>
<dbReference type="EMBL" id="BMAO01036616">
    <property type="protein sequence ID" value="GFR12030.1"/>
    <property type="molecule type" value="Genomic_DNA"/>
</dbReference>
<keyword evidence="3" id="KW-1185">Reference proteome</keyword>
<evidence type="ECO:0000313" key="2">
    <source>
        <dbReference type="EMBL" id="GFR12030.1"/>
    </source>
</evidence>